<reference evidence="2 3" key="1">
    <citation type="submission" date="2019-01" db="EMBL/GenBank/DDBJ databases">
        <authorList>
            <person name="Sayadi A."/>
        </authorList>
    </citation>
    <scope>NUCLEOTIDE SEQUENCE [LARGE SCALE GENOMIC DNA]</scope>
</reference>
<dbReference type="Proteomes" id="UP000410492">
    <property type="component" value="Unassembled WGS sequence"/>
</dbReference>
<proteinExistence type="predicted"/>
<feature type="signal peptide" evidence="1">
    <location>
        <begin position="1"/>
        <end position="15"/>
    </location>
</feature>
<protein>
    <submittedName>
        <fullName evidence="2">Uncharacterized protein</fullName>
    </submittedName>
</protein>
<dbReference type="EMBL" id="CAACVG010008599">
    <property type="protein sequence ID" value="VEN50431.1"/>
    <property type="molecule type" value="Genomic_DNA"/>
</dbReference>
<dbReference type="AlphaFoldDB" id="A0A653CR65"/>
<name>A0A653CR65_CALMS</name>
<keyword evidence="1" id="KW-0732">Signal</keyword>
<feature type="chain" id="PRO_5025024628" evidence="1">
    <location>
        <begin position="16"/>
        <end position="291"/>
    </location>
</feature>
<evidence type="ECO:0000313" key="2">
    <source>
        <dbReference type="EMBL" id="VEN50431.1"/>
    </source>
</evidence>
<dbReference type="OrthoDB" id="6774775at2759"/>
<gene>
    <name evidence="2" type="ORF">CALMAC_LOCUS11206</name>
</gene>
<organism evidence="2 3">
    <name type="scientific">Callosobruchus maculatus</name>
    <name type="common">Southern cowpea weevil</name>
    <name type="synonym">Pulse bruchid</name>
    <dbReference type="NCBI Taxonomy" id="64391"/>
    <lineage>
        <taxon>Eukaryota</taxon>
        <taxon>Metazoa</taxon>
        <taxon>Ecdysozoa</taxon>
        <taxon>Arthropoda</taxon>
        <taxon>Hexapoda</taxon>
        <taxon>Insecta</taxon>
        <taxon>Pterygota</taxon>
        <taxon>Neoptera</taxon>
        <taxon>Endopterygota</taxon>
        <taxon>Coleoptera</taxon>
        <taxon>Polyphaga</taxon>
        <taxon>Cucujiformia</taxon>
        <taxon>Chrysomeloidea</taxon>
        <taxon>Chrysomelidae</taxon>
        <taxon>Bruchinae</taxon>
        <taxon>Bruchini</taxon>
        <taxon>Callosobruchus</taxon>
    </lineage>
</organism>
<evidence type="ECO:0000256" key="1">
    <source>
        <dbReference type="SAM" id="SignalP"/>
    </source>
</evidence>
<evidence type="ECO:0000313" key="3">
    <source>
        <dbReference type="Proteomes" id="UP000410492"/>
    </source>
</evidence>
<sequence length="291" mass="32823">MKVLVLLSLVAYCCAVPIDTIYRGDIGYGYPYVKSSVYDHLRHIFGVGRDIYGTGIYGTGVYGDYDYDVTLPHHIYGAIRPHSVYGSSHVYDVDVPHHVYGGIVPHHVYGADLAHHVYGVNYPHVYHAGIHGARVGGVVDDVLRTGVLGGHVPTVAGVVPAVVADINTVSHVVDDDDVDTLHHQQLVQEQQLQIQQQLQQQQLQQQQQLLHEEQRLAQHQLFQEEEDMNRRHFIQQQQLKELQEHVQQHQLKQKAQLDQLQTLHATYPHHYGSVDRLFAGIRTGLPVAAVY</sequence>
<accession>A0A653CR65</accession>
<keyword evidence="3" id="KW-1185">Reference proteome</keyword>